<reference evidence="12" key="1">
    <citation type="submission" date="2015-08" db="EMBL/GenBank/DDBJ databases">
        <title>Genome sequencing project for genomic taxonomy and phylogenomics of Bacillus-like bacteria.</title>
        <authorList>
            <person name="Liu B."/>
            <person name="Wang J."/>
            <person name="Zhu Y."/>
            <person name="Liu G."/>
            <person name="Chen Q."/>
            <person name="Chen Z."/>
            <person name="Lan J."/>
            <person name="Che J."/>
            <person name="Ge C."/>
            <person name="Shi H."/>
            <person name="Pan Z."/>
            <person name="Liu X."/>
        </authorList>
    </citation>
    <scope>NUCLEOTIDE SEQUENCE [LARGE SCALE GENOMIC DNA]</scope>
    <source>
        <strain evidence="12">FJAT-22460</strain>
    </source>
</reference>
<dbReference type="GO" id="GO:0005737">
    <property type="term" value="C:cytoplasm"/>
    <property type="evidence" value="ECO:0007669"/>
    <property type="project" value="UniProtKB-SubCell"/>
</dbReference>
<feature type="modified residue" description="4-aspartylphosphate" evidence="8">
    <location>
        <position position="55"/>
    </location>
</feature>
<dbReference type="InterPro" id="IPR020449">
    <property type="entry name" value="Tscrpt_reg_AraC-type_HTH"/>
</dbReference>
<protein>
    <recommendedName>
        <fullName evidence="13">AraC family transcriptional regulator</fullName>
    </recommendedName>
</protein>
<evidence type="ECO:0000256" key="6">
    <source>
        <dbReference type="ARBA" id="ARBA00023125"/>
    </source>
</evidence>
<dbReference type="InterPro" id="IPR041522">
    <property type="entry name" value="CdaR_GGDEF"/>
</dbReference>
<dbReference type="SUPFAM" id="SSF46689">
    <property type="entry name" value="Homeodomain-like"/>
    <property type="match status" value="2"/>
</dbReference>
<dbReference type="PANTHER" id="PTHR42713">
    <property type="entry name" value="HISTIDINE KINASE-RELATED"/>
    <property type="match status" value="1"/>
</dbReference>
<dbReference type="InterPro" id="IPR018060">
    <property type="entry name" value="HTH_AraC"/>
</dbReference>
<keyword evidence="2" id="KW-0963">Cytoplasm</keyword>
<evidence type="ECO:0000256" key="2">
    <source>
        <dbReference type="ARBA" id="ARBA00022490"/>
    </source>
</evidence>
<feature type="domain" description="Response regulatory" evidence="10">
    <location>
        <begin position="3"/>
        <end position="120"/>
    </location>
</feature>
<comment type="subcellular location">
    <subcellularLocation>
        <location evidence="1">Cytoplasm</location>
    </subcellularLocation>
</comment>
<dbReference type="CDD" id="cd17536">
    <property type="entry name" value="REC_YesN-like"/>
    <property type="match status" value="1"/>
</dbReference>
<evidence type="ECO:0000313" key="12">
    <source>
        <dbReference type="Proteomes" id="UP000036932"/>
    </source>
</evidence>
<keyword evidence="3 8" id="KW-0597">Phosphoprotein</keyword>
<dbReference type="Gene3D" id="1.10.10.60">
    <property type="entry name" value="Homeodomain-like"/>
    <property type="match status" value="2"/>
</dbReference>
<dbReference type="Pfam" id="PF17853">
    <property type="entry name" value="GGDEF_2"/>
    <property type="match status" value="1"/>
</dbReference>
<evidence type="ECO:0000256" key="1">
    <source>
        <dbReference type="ARBA" id="ARBA00004496"/>
    </source>
</evidence>
<evidence type="ECO:0000259" key="10">
    <source>
        <dbReference type="PROSITE" id="PS50110"/>
    </source>
</evidence>
<dbReference type="PROSITE" id="PS00041">
    <property type="entry name" value="HTH_ARAC_FAMILY_1"/>
    <property type="match status" value="1"/>
</dbReference>
<keyword evidence="4" id="KW-0902">Two-component regulatory system</keyword>
<dbReference type="PRINTS" id="PR00032">
    <property type="entry name" value="HTHARAC"/>
</dbReference>
<dbReference type="GO" id="GO:0043565">
    <property type="term" value="F:sequence-specific DNA binding"/>
    <property type="evidence" value="ECO:0007669"/>
    <property type="project" value="InterPro"/>
</dbReference>
<dbReference type="GO" id="GO:0003700">
    <property type="term" value="F:DNA-binding transcription factor activity"/>
    <property type="evidence" value="ECO:0007669"/>
    <property type="project" value="InterPro"/>
</dbReference>
<proteinExistence type="predicted"/>
<dbReference type="PANTHER" id="PTHR42713:SF3">
    <property type="entry name" value="TRANSCRIPTIONAL REGULATORY PROTEIN HPTR"/>
    <property type="match status" value="1"/>
</dbReference>
<gene>
    <name evidence="11" type="ORF">AM231_11385</name>
</gene>
<evidence type="ECO:0008006" key="13">
    <source>
        <dbReference type="Google" id="ProtNLM"/>
    </source>
</evidence>
<dbReference type="SUPFAM" id="SSF52172">
    <property type="entry name" value="CheY-like"/>
    <property type="match status" value="1"/>
</dbReference>
<dbReference type="Proteomes" id="UP000036932">
    <property type="component" value="Unassembled WGS sequence"/>
</dbReference>
<dbReference type="SMART" id="SM00448">
    <property type="entry name" value="REC"/>
    <property type="match status" value="1"/>
</dbReference>
<dbReference type="InterPro" id="IPR011006">
    <property type="entry name" value="CheY-like_superfamily"/>
</dbReference>
<dbReference type="InterPro" id="IPR001789">
    <property type="entry name" value="Sig_transdc_resp-reg_receiver"/>
</dbReference>
<dbReference type="PROSITE" id="PS50110">
    <property type="entry name" value="RESPONSE_REGULATORY"/>
    <property type="match status" value="1"/>
</dbReference>
<sequence>MYKVVIADDEAVFRKYLRGVVDWEAEGFEYCGEAKNGMEAWELVQREKPHLALIDINMPYMNGMDLAQKLKEFNPDMVVILVTGHSEFEYARKAIKIGIEDYILKPFDEEELLSALHQVKNNLQKTIIGQHQEQEERQLWRESFLNLLISGEYRDDDEYILHQMTKFDFAEYPAVFQVISVEIDDLLHEWEQLNDIRFKKYIISNLLMDLVKPEGRQFIFNGPENRIVSLLQFAADEDHEQFSLKGYNQLFMLIRDRFGFSISIGIGNAGQGISSIRKSYMESVIALKNRISTEETNIVHYRDTATRTSNVGFYPSEMNENLLISLRLHDEEEIRKQLAAIEHYIRDRQLSGDYIHMILAGLVSLCLTYIYEIGKTVEEIFTPEFSPFQEITNQPTLKEAFEWITNLYTTAMKYSKSVKHSKSAKILAAACEYIQNHYQDSQLKVEEVSRSLYIQSRYLRRIFKQELGIGVSDYITDVRMQKAKELLLAGHNLKLSEISEMVGYGDPSHFSKSFKKYTGLPPSEYEVLHKK</sequence>
<dbReference type="Pfam" id="PF00072">
    <property type="entry name" value="Response_reg"/>
    <property type="match status" value="1"/>
</dbReference>
<accession>A0A0M1P6J7</accession>
<organism evidence="11 12">
    <name type="scientific">Paenibacillus solani</name>
    <dbReference type="NCBI Taxonomy" id="1705565"/>
    <lineage>
        <taxon>Bacteria</taxon>
        <taxon>Bacillati</taxon>
        <taxon>Bacillota</taxon>
        <taxon>Bacilli</taxon>
        <taxon>Bacillales</taxon>
        <taxon>Paenibacillaceae</taxon>
        <taxon>Paenibacillus</taxon>
    </lineage>
</organism>
<keyword evidence="12" id="KW-1185">Reference proteome</keyword>
<evidence type="ECO:0000256" key="7">
    <source>
        <dbReference type="ARBA" id="ARBA00023163"/>
    </source>
</evidence>
<dbReference type="EMBL" id="LIUT01000001">
    <property type="protein sequence ID" value="KOR89674.1"/>
    <property type="molecule type" value="Genomic_DNA"/>
</dbReference>
<dbReference type="InterPro" id="IPR018062">
    <property type="entry name" value="HTH_AraC-typ_CS"/>
</dbReference>
<dbReference type="PROSITE" id="PS01124">
    <property type="entry name" value="HTH_ARAC_FAMILY_2"/>
    <property type="match status" value="1"/>
</dbReference>
<dbReference type="PATRIC" id="fig|1705565.3.peg.4282"/>
<evidence type="ECO:0000256" key="8">
    <source>
        <dbReference type="PROSITE-ProRule" id="PRU00169"/>
    </source>
</evidence>
<evidence type="ECO:0000256" key="3">
    <source>
        <dbReference type="ARBA" id="ARBA00022553"/>
    </source>
</evidence>
<dbReference type="Pfam" id="PF12833">
    <property type="entry name" value="HTH_18"/>
    <property type="match status" value="1"/>
</dbReference>
<keyword evidence="6" id="KW-0238">DNA-binding</keyword>
<dbReference type="RefSeq" id="WP_054402708.1">
    <property type="nucleotide sequence ID" value="NZ_LIUT01000001.1"/>
</dbReference>
<evidence type="ECO:0000256" key="5">
    <source>
        <dbReference type="ARBA" id="ARBA00023015"/>
    </source>
</evidence>
<dbReference type="AlphaFoldDB" id="A0A0M1P6J7"/>
<evidence type="ECO:0000259" key="9">
    <source>
        <dbReference type="PROSITE" id="PS01124"/>
    </source>
</evidence>
<dbReference type="InterPro" id="IPR051552">
    <property type="entry name" value="HptR"/>
</dbReference>
<keyword evidence="7" id="KW-0804">Transcription</keyword>
<evidence type="ECO:0000256" key="4">
    <source>
        <dbReference type="ARBA" id="ARBA00023012"/>
    </source>
</evidence>
<feature type="domain" description="HTH araC/xylS-type" evidence="9">
    <location>
        <begin position="428"/>
        <end position="528"/>
    </location>
</feature>
<keyword evidence="5" id="KW-0805">Transcription regulation</keyword>
<dbReference type="GO" id="GO:0000160">
    <property type="term" value="P:phosphorelay signal transduction system"/>
    <property type="evidence" value="ECO:0007669"/>
    <property type="project" value="UniProtKB-KW"/>
</dbReference>
<name>A0A0M1P6J7_9BACL</name>
<comment type="caution">
    <text evidence="11">The sequence shown here is derived from an EMBL/GenBank/DDBJ whole genome shotgun (WGS) entry which is preliminary data.</text>
</comment>
<dbReference type="SMART" id="SM00342">
    <property type="entry name" value="HTH_ARAC"/>
    <property type="match status" value="1"/>
</dbReference>
<dbReference type="Gene3D" id="3.40.50.2300">
    <property type="match status" value="1"/>
</dbReference>
<dbReference type="InterPro" id="IPR009057">
    <property type="entry name" value="Homeodomain-like_sf"/>
</dbReference>
<evidence type="ECO:0000313" key="11">
    <source>
        <dbReference type="EMBL" id="KOR89674.1"/>
    </source>
</evidence>